<dbReference type="SMART" id="SM00729">
    <property type="entry name" value="Elp3"/>
    <property type="match status" value="1"/>
</dbReference>
<dbReference type="KEGG" id="ril:CRIB_1873"/>
<keyword evidence="4" id="KW-0479">Metal-binding</keyword>
<dbReference type="CDD" id="cd01335">
    <property type="entry name" value="Radical_SAM"/>
    <property type="match status" value="1"/>
</dbReference>
<keyword evidence="8" id="KW-0808">Transferase</keyword>
<evidence type="ECO:0000313" key="8">
    <source>
        <dbReference type="EMBL" id="CED94479.1"/>
    </source>
</evidence>
<dbReference type="InterPro" id="IPR058240">
    <property type="entry name" value="rSAM_sf"/>
</dbReference>
<dbReference type="SFLD" id="SFLDS00029">
    <property type="entry name" value="Radical_SAM"/>
    <property type="match status" value="1"/>
</dbReference>
<organism evidence="8 9">
    <name type="scientific">Romboutsia ilealis</name>
    <dbReference type="NCBI Taxonomy" id="1115758"/>
    <lineage>
        <taxon>Bacteria</taxon>
        <taxon>Bacillati</taxon>
        <taxon>Bacillota</taxon>
        <taxon>Clostridia</taxon>
        <taxon>Peptostreptococcales</taxon>
        <taxon>Peptostreptococcaceae</taxon>
        <taxon>Romboutsia</taxon>
    </lineage>
</organism>
<gene>
    <name evidence="8" type="ORF">CRIB_1873</name>
</gene>
<proteinExistence type="predicted"/>
<reference evidence="8 9" key="1">
    <citation type="submission" date="2014-04" db="EMBL/GenBank/DDBJ databases">
        <authorList>
            <person name="Hornung B.V."/>
        </authorList>
    </citation>
    <scope>NUCLEOTIDE SEQUENCE [LARGE SCALE GENOMIC DNA]</scope>
    <source>
        <strain evidence="8 9">CRIB</strain>
    </source>
</reference>
<dbReference type="SFLD" id="SFLDG01082">
    <property type="entry name" value="B12-binding_domain_containing"/>
    <property type="match status" value="1"/>
</dbReference>
<keyword evidence="6" id="KW-0411">Iron-sulfur</keyword>
<evidence type="ECO:0000256" key="4">
    <source>
        <dbReference type="ARBA" id="ARBA00022723"/>
    </source>
</evidence>
<keyword evidence="9" id="KW-1185">Reference proteome</keyword>
<feature type="domain" description="Radical SAM core" evidence="7">
    <location>
        <begin position="1"/>
        <end position="226"/>
    </location>
</feature>
<sequence>MKKRIIPIFVPHRGCPHDCIFCNQKKITGVSTDITSEDVKNIVDEYLTTIDKDASVEIAFFGGSFTAIDIDIQRSLLSVAKEYVDKGLVNDIRMSTRPDCIDEDILSMLKEYKVSIIELGVQSLDEDVLRDSIRGHHAEEVFKSAKLIKDYGIQLGLQMMVGLPSDAEKKCIETARKFIGMEPDCVRIYPTLVVKETGLENLLNERKYSPFTLEESVQIVKKLLALFYVNNINVIRVGLQATDDIQLGKAILDGPYHPAFRELVESEMIKDYLESIVIRNKVKSNILVKTNKKNVSKIIGNKKSNSNYMKNELNIILKTKEENIDINTLEIVLDDKIEIKTNMNHIYESLYKIYNL</sequence>
<dbReference type="SFLD" id="SFLDG01086">
    <property type="entry name" value="elongater_protein-like"/>
    <property type="match status" value="1"/>
</dbReference>
<evidence type="ECO:0000259" key="7">
    <source>
        <dbReference type="PROSITE" id="PS51918"/>
    </source>
</evidence>
<evidence type="ECO:0000256" key="3">
    <source>
        <dbReference type="ARBA" id="ARBA00022691"/>
    </source>
</evidence>
<dbReference type="GO" id="GO:0005737">
    <property type="term" value="C:cytoplasm"/>
    <property type="evidence" value="ECO:0007669"/>
    <property type="project" value="TreeGrafter"/>
</dbReference>
<evidence type="ECO:0000256" key="1">
    <source>
        <dbReference type="ARBA" id="ARBA00001966"/>
    </source>
</evidence>
<dbReference type="RefSeq" id="WP_180701990.1">
    <property type="nucleotide sequence ID" value="NZ_CAOWGD010000001.1"/>
</dbReference>
<comment type="cofactor">
    <cofactor evidence="1">
        <name>[4Fe-4S] cluster</name>
        <dbReference type="ChEBI" id="CHEBI:49883"/>
    </cofactor>
</comment>
<dbReference type="AlphaFoldDB" id="A0A1V1I2X9"/>
<dbReference type="InterPro" id="IPR006638">
    <property type="entry name" value="Elp3/MiaA/NifB-like_rSAM"/>
</dbReference>
<dbReference type="PANTHER" id="PTHR11135">
    <property type="entry name" value="HISTONE ACETYLTRANSFERASE-RELATED"/>
    <property type="match status" value="1"/>
</dbReference>
<dbReference type="EC" id="2.-.-.-" evidence="8"/>
<evidence type="ECO:0000256" key="6">
    <source>
        <dbReference type="ARBA" id="ARBA00023014"/>
    </source>
</evidence>
<name>A0A1V1I2X9_9FIRM</name>
<dbReference type="InterPro" id="IPR039661">
    <property type="entry name" value="ELP3"/>
</dbReference>
<keyword evidence="2" id="KW-0004">4Fe-4S</keyword>
<dbReference type="Proteomes" id="UP000245622">
    <property type="component" value="Chromosome 1"/>
</dbReference>
<dbReference type="PROSITE" id="PS51918">
    <property type="entry name" value="RADICAL_SAM"/>
    <property type="match status" value="1"/>
</dbReference>
<evidence type="ECO:0000256" key="2">
    <source>
        <dbReference type="ARBA" id="ARBA00022485"/>
    </source>
</evidence>
<dbReference type="GO" id="GO:0046872">
    <property type="term" value="F:metal ion binding"/>
    <property type="evidence" value="ECO:0007669"/>
    <property type="project" value="UniProtKB-KW"/>
</dbReference>
<dbReference type="InterPro" id="IPR023404">
    <property type="entry name" value="rSAM_horseshoe"/>
</dbReference>
<dbReference type="GO" id="GO:0051539">
    <property type="term" value="F:4 iron, 4 sulfur cluster binding"/>
    <property type="evidence" value="ECO:0007669"/>
    <property type="project" value="UniProtKB-KW"/>
</dbReference>
<dbReference type="PANTHER" id="PTHR11135:SF0">
    <property type="entry name" value="ELONGATOR COMPLEX PROTEIN 3"/>
    <property type="match status" value="1"/>
</dbReference>
<protein>
    <submittedName>
        <fullName evidence="8">Radical SAM domain protein</fullName>
        <ecNumber evidence="8">2.-.-.-</ecNumber>
    </submittedName>
</protein>
<dbReference type="EMBL" id="LN555523">
    <property type="protein sequence ID" value="CED94479.1"/>
    <property type="molecule type" value="Genomic_DNA"/>
</dbReference>
<accession>A0A1V1I2X9</accession>
<dbReference type="InterPro" id="IPR032432">
    <property type="entry name" value="Radical_SAM_C"/>
</dbReference>
<keyword evidence="5" id="KW-0408">Iron</keyword>
<keyword evidence="3" id="KW-0949">S-adenosyl-L-methionine</keyword>
<dbReference type="Pfam" id="PF16199">
    <property type="entry name" value="Radical_SAM_C"/>
    <property type="match status" value="1"/>
</dbReference>
<dbReference type="SUPFAM" id="SSF102114">
    <property type="entry name" value="Radical SAM enzymes"/>
    <property type="match status" value="1"/>
</dbReference>
<dbReference type="GeneID" id="82205899"/>
<evidence type="ECO:0000313" key="9">
    <source>
        <dbReference type="Proteomes" id="UP000245622"/>
    </source>
</evidence>
<evidence type="ECO:0000256" key="5">
    <source>
        <dbReference type="ARBA" id="ARBA00023004"/>
    </source>
</evidence>
<dbReference type="InterPro" id="IPR007197">
    <property type="entry name" value="rSAM"/>
</dbReference>
<dbReference type="Pfam" id="PF04055">
    <property type="entry name" value="Radical_SAM"/>
    <property type="match status" value="1"/>
</dbReference>
<dbReference type="GO" id="GO:0002926">
    <property type="term" value="P:tRNA wobble base 5-methoxycarbonylmethyl-2-thiouridinylation"/>
    <property type="evidence" value="ECO:0007669"/>
    <property type="project" value="TreeGrafter"/>
</dbReference>
<dbReference type="Gene3D" id="3.80.30.20">
    <property type="entry name" value="tm_1862 like domain"/>
    <property type="match status" value="1"/>
</dbReference>
<dbReference type="GO" id="GO:0016740">
    <property type="term" value="F:transferase activity"/>
    <property type="evidence" value="ECO:0007669"/>
    <property type="project" value="UniProtKB-KW"/>
</dbReference>